<dbReference type="PANTHER" id="PTHR32114">
    <property type="entry name" value="ABC TRANSPORTER ABCH.3"/>
    <property type="match status" value="1"/>
</dbReference>
<dbReference type="AlphaFoldDB" id="A0A1H9IKU2"/>
<dbReference type="SUPFAM" id="SSF52540">
    <property type="entry name" value="P-loop containing nucleoside triphosphate hydrolases"/>
    <property type="match status" value="2"/>
</dbReference>
<dbReference type="InterPro" id="IPR038729">
    <property type="entry name" value="Rad50/SbcC_AAA"/>
</dbReference>
<reference evidence="5" key="1">
    <citation type="submission" date="2016-10" db="EMBL/GenBank/DDBJ databases">
        <authorList>
            <person name="Varghese N."/>
            <person name="Submissions S."/>
        </authorList>
    </citation>
    <scope>NUCLEOTIDE SEQUENCE [LARGE SCALE GENOMIC DNA]</scope>
    <source>
        <strain evidence="5">8N4</strain>
    </source>
</reference>
<dbReference type="Gene3D" id="3.40.50.300">
    <property type="entry name" value="P-loop containing nucleotide triphosphate hydrolases"/>
    <property type="match status" value="2"/>
</dbReference>
<dbReference type="GO" id="GO:0016887">
    <property type="term" value="F:ATP hydrolysis activity"/>
    <property type="evidence" value="ECO:0007669"/>
    <property type="project" value="InterPro"/>
</dbReference>
<evidence type="ECO:0000313" key="4">
    <source>
        <dbReference type="EMBL" id="SEQ75167.1"/>
    </source>
</evidence>
<feature type="coiled-coil region" evidence="1">
    <location>
        <begin position="435"/>
        <end position="462"/>
    </location>
</feature>
<evidence type="ECO:0000259" key="3">
    <source>
        <dbReference type="Pfam" id="PF13476"/>
    </source>
</evidence>
<name>A0A1H9IKU2_9GAMM</name>
<organism evidence="4 5">
    <name type="scientific">Rosenbergiella nectarea</name>
    <dbReference type="NCBI Taxonomy" id="988801"/>
    <lineage>
        <taxon>Bacteria</taxon>
        <taxon>Pseudomonadati</taxon>
        <taxon>Pseudomonadota</taxon>
        <taxon>Gammaproteobacteria</taxon>
        <taxon>Enterobacterales</taxon>
        <taxon>Erwiniaceae</taxon>
        <taxon>Rosenbergiella</taxon>
    </lineage>
</organism>
<evidence type="ECO:0000256" key="2">
    <source>
        <dbReference type="SAM" id="MobiDB-lite"/>
    </source>
</evidence>
<feature type="compositionally biased region" description="Low complexity" evidence="2">
    <location>
        <begin position="736"/>
        <end position="760"/>
    </location>
</feature>
<feature type="coiled-coil region" evidence="1">
    <location>
        <begin position="359"/>
        <end position="407"/>
    </location>
</feature>
<keyword evidence="4" id="KW-0378">Hydrolase</keyword>
<dbReference type="InterPro" id="IPR027417">
    <property type="entry name" value="P-loop_NTPase"/>
</dbReference>
<dbReference type="Proteomes" id="UP000242515">
    <property type="component" value="Unassembled WGS sequence"/>
</dbReference>
<feature type="coiled-coil region" evidence="1">
    <location>
        <begin position="186"/>
        <end position="272"/>
    </location>
</feature>
<protein>
    <submittedName>
        <fullName evidence="4">Exonuclease SbcC</fullName>
    </submittedName>
</protein>
<dbReference type="Pfam" id="PF13558">
    <property type="entry name" value="SbcC_Walker_B"/>
    <property type="match status" value="1"/>
</dbReference>
<dbReference type="GO" id="GO:0006302">
    <property type="term" value="P:double-strand break repair"/>
    <property type="evidence" value="ECO:0007669"/>
    <property type="project" value="InterPro"/>
</dbReference>
<dbReference type="STRING" id="988801.SAMN05216522_10687"/>
<feature type="coiled-coil region" evidence="1">
    <location>
        <begin position="961"/>
        <end position="995"/>
    </location>
</feature>
<evidence type="ECO:0000256" key="1">
    <source>
        <dbReference type="SAM" id="Coils"/>
    </source>
</evidence>
<keyword evidence="1" id="KW-0175">Coiled coil</keyword>
<dbReference type="PANTHER" id="PTHR32114:SF2">
    <property type="entry name" value="ABC TRANSPORTER ABCH.3"/>
    <property type="match status" value="1"/>
</dbReference>
<keyword evidence="4" id="KW-0540">Nuclease</keyword>
<dbReference type="EMBL" id="FOGC01000006">
    <property type="protein sequence ID" value="SEQ75167.1"/>
    <property type="molecule type" value="Genomic_DNA"/>
</dbReference>
<feature type="domain" description="Rad50/SbcC-type AAA" evidence="3">
    <location>
        <begin position="6"/>
        <end position="208"/>
    </location>
</feature>
<keyword evidence="4" id="KW-0269">Exonuclease</keyword>
<proteinExistence type="predicted"/>
<feature type="region of interest" description="Disordered" evidence="2">
    <location>
        <begin position="730"/>
        <end position="760"/>
    </location>
</feature>
<accession>A0A1H9IKU2</accession>
<evidence type="ECO:0000313" key="5">
    <source>
        <dbReference type="Proteomes" id="UP000242515"/>
    </source>
</evidence>
<sequence>MKILTLRLKNLNSLRGEWFIDFRLPPFSDNGLFAITGETGAGKTTLLDAICLALYHQTPRLGAISPTQNQLMTRGTSDCLAEVEFEIKGEAWRAFWSQNRARNDHRGKLQPPKVELARYADNKIFADKVSDKLKTLETLSGLNFQRFTRSMMLSQGQFAAFLNAPVAERAELLEELTGTDIYGRLSQQVYEQHKQYKIELDQLQAKLSGVTLLDDTQREALSQRRDDLARERDALHQHIEQLHNALHWQQTQQQLQQQVTQSQQALVTTQQQADTLAPLREQLAAYQPAAQLLPFWQALEQSTQALAATRTQQSTLQQQVDQAEQQLQIRYQAWQSTVQADQQFQHHQQQQQQLLVEQIIPLDERIKQLTQQQQELEQQQRPLQQTYHESAQQLSALTQQAESQQQRIRAIEEWQNRYPTLSDWGPELGGWQHTAEHLLREMNAHQAMVKQLEQRKSQLHSLSLERARQQQRIEASQQLVVQSESALMALQQHPAAQEEATALEALTHWYQQQGQLIPCYQQLLRYSDQWQTQTAAAQQAQQALTRSEQQLITLQQQHNRHCQQLESETAQLNALEKLCVLEQQVADLQRLRESLQEGEPCAVCGSPSHPGHQESAASLVSTTHFSARDQQRAAVDGLKQAVTRLEADCHNSQREVQQQREILAQVEQRIATLHAAWQQETGQHGVSLTLDDRVGLEQAYAQQQDYQQRYQQALQLQQRRHAEHYQLEKALHQHQQDLQQQQQAAALTDQQSQSEQQQLNAMTQQAQTAYDAFQQALDSLLQHLARHQLPPLTIAQLTETLTEYQQIWREYQERQKERLTCETTHHTLTERLASLQREQTQRAAEINQRQQQLLRCQSAHQQCRAERQTLVGEQSVNALRQALEARAAQHRLDEQQHRQRWQQSKDQQQQMSGEMRQLTTYLDSLVTQRQQTEQHFAQALQASRFSDQQQFLEAILPESVVNDYQYKVEQAEQQIDRAETRLQQAEQAMRQHSQAPPPLAQETGEVLAARRQQQQERYQRVLVQQGEVTQQLQSDDKLTQQQSCLVAMISERQAHLATWDHLNELIGSASGDKFRRFAQGLTLEHLVWLANQQLERLHGRYRLQRTERDLLELQVVDQWQADECRDTKTLSGGESFLVSLALALALSDLMSEKNHIDSLFLDEGFGTLDSATLDTALDALDSLNASGKMIGVISHVEAMKERIPVQIKVKKVNGLGFSSLAISQ</sequence>
<dbReference type="RefSeq" id="WP_092675651.1">
    <property type="nucleotide sequence ID" value="NZ_FOGC01000006.1"/>
</dbReference>
<keyword evidence="5" id="KW-1185">Reference proteome</keyword>
<dbReference type="Pfam" id="PF13476">
    <property type="entry name" value="AAA_23"/>
    <property type="match status" value="1"/>
</dbReference>
<dbReference type="OrthoDB" id="9795626at2"/>
<gene>
    <name evidence="4" type="ORF">SAMN05216522_10687</name>
</gene>
<dbReference type="GO" id="GO:0004527">
    <property type="term" value="F:exonuclease activity"/>
    <property type="evidence" value="ECO:0007669"/>
    <property type="project" value="UniProtKB-KW"/>
</dbReference>